<organism evidence="3 4">
    <name type="scientific">Abyssicoccus albus</name>
    <dbReference type="NCBI Taxonomy" id="1817405"/>
    <lineage>
        <taxon>Bacteria</taxon>
        <taxon>Bacillati</taxon>
        <taxon>Bacillota</taxon>
        <taxon>Bacilli</taxon>
        <taxon>Bacillales</taxon>
        <taxon>Abyssicoccaceae</taxon>
    </lineage>
</organism>
<sequence>MKKIYIVSITSCLLLSACQSSSEDNNENSTEVVEDKEVNENEQSSQENSNEEETTEESKAKKAEGDEQENSTEEIAAVEDNEGSEDEVTEESEEDTSNNSNSLSGDVSWISEDGSIDIMDENFIKSALDVNTEGFGKFKNGLPMSEIENKYEVTSRRGGLIGIGPTFEFNELVVLPDEKKGEVAKVGIADIHNDEYGEKEIREKYGDPFHRIISNTTDQTGKVLYFHENPLQNEMLVMNFDGEKIRMEKVPINSTMFLTVNSTTLDASEFALNYSNMDSSIGQQIKDEFKTMGYIPKVIGNDKMITSRTFFFGNHGGGDTYIKSSDGEIMIATQDSPGYDGYDIHALFYFTAYTPNDGVVDLTQDPISNLSTAEAYGNEVKPETEMEKYVFADNGKVYKATFNQDNIAAGTYAKPNIKIDRHGRDMLFKPIDDAEVLKLFKESINRHIWPYNNEHEYQGE</sequence>
<name>A0A3N5CDM7_9BACL</name>
<dbReference type="RefSeq" id="WP_123808293.1">
    <property type="nucleotide sequence ID" value="NZ_RKRK01000004.1"/>
</dbReference>
<feature type="compositionally biased region" description="Basic and acidic residues" evidence="1">
    <location>
        <begin position="56"/>
        <end position="65"/>
    </location>
</feature>
<evidence type="ECO:0000256" key="1">
    <source>
        <dbReference type="SAM" id="MobiDB-lite"/>
    </source>
</evidence>
<evidence type="ECO:0000256" key="2">
    <source>
        <dbReference type="SAM" id="SignalP"/>
    </source>
</evidence>
<comment type="caution">
    <text evidence="3">The sequence shown here is derived from an EMBL/GenBank/DDBJ whole genome shotgun (WGS) entry which is preliminary data.</text>
</comment>
<feature type="chain" id="PRO_5018218764" description="Lipoprotein" evidence="2">
    <location>
        <begin position="23"/>
        <end position="460"/>
    </location>
</feature>
<gene>
    <name evidence="3" type="ORF">EDD62_1546</name>
</gene>
<keyword evidence="2" id="KW-0732">Signal</keyword>
<evidence type="ECO:0008006" key="5">
    <source>
        <dbReference type="Google" id="ProtNLM"/>
    </source>
</evidence>
<dbReference type="PROSITE" id="PS51257">
    <property type="entry name" value="PROKAR_LIPOPROTEIN"/>
    <property type="match status" value="1"/>
</dbReference>
<feature type="compositionally biased region" description="Acidic residues" evidence="1">
    <location>
        <begin position="66"/>
        <end position="96"/>
    </location>
</feature>
<accession>A0A3N5CDM7</accession>
<keyword evidence="4" id="KW-1185">Reference proteome</keyword>
<dbReference type="AlphaFoldDB" id="A0A3N5CDM7"/>
<feature type="region of interest" description="Disordered" evidence="1">
    <location>
        <begin position="17"/>
        <end position="107"/>
    </location>
</feature>
<feature type="signal peptide" evidence="2">
    <location>
        <begin position="1"/>
        <end position="22"/>
    </location>
</feature>
<protein>
    <recommendedName>
        <fullName evidence="5">Lipoprotein</fullName>
    </recommendedName>
</protein>
<evidence type="ECO:0000313" key="3">
    <source>
        <dbReference type="EMBL" id="RPF55221.1"/>
    </source>
</evidence>
<dbReference type="Proteomes" id="UP000277108">
    <property type="component" value="Unassembled WGS sequence"/>
</dbReference>
<reference evidence="3 4" key="1">
    <citation type="submission" date="2018-11" db="EMBL/GenBank/DDBJ databases">
        <title>Genomic Encyclopedia of Type Strains, Phase IV (KMG-IV): sequencing the most valuable type-strain genomes for metagenomic binning, comparative biology and taxonomic classification.</title>
        <authorList>
            <person name="Goeker M."/>
        </authorList>
    </citation>
    <scope>NUCLEOTIDE SEQUENCE [LARGE SCALE GENOMIC DNA]</scope>
    <source>
        <strain evidence="3 4">DSM 29158</strain>
    </source>
</reference>
<evidence type="ECO:0000313" key="4">
    <source>
        <dbReference type="Proteomes" id="UP000277108"/>
    </source>
</evidence>
<proteinExistence type="predicted"/>
<dbReference type="OrthoDB" id="2418342at2"/>
<dbReference type="EMBL" id="RKRK01000004">
    <property type="protein sequence ID" value="RPF55221.1"/>
    <property type="molecule type" value="Genomic_DNA"/>
</dbReference>
<feature type="compositionally biased region" description="Low complexity" evidence="1">
    <location>
        <begin position="17"/>
        <end position="31"/>
    </location>
</feature>